<dbReference type="InterPro" id="IPR013806">
    <property type="entry name" value="Kringle-like"/>
</dbReference>
<feature type="domain" description="Fibronectin type-II" evidence="5">
    <location>
        <begin position="1638"/>
        <end position="1683"/>
    </location>
</feature>
<feature type="compositionally biased region" description="Polar residues" evidence="4">
    <location>
        <begin position="1722"/>
        <end position="1733"/>
    </location>
</feature>
<dbReference type="Gene3D" id="2.80.10.50">
    <property type="match status" value="1"/>
</dbReference>
<feature type="compositionally biased region" description="Low complexity" evidence="4">
    <location>
        <begin position="1786"/>
        <end position="1809"/>
    </location>
</feature>
<accession>A0A7M5XIC0</accession>
<dbReference type="SUPFAM" id="SSF57440">
    <property type="entry name" value="Kringle-like"/>
    <property type="match status" value="1"/>
</dbReference>
<feature type="region of interest" description="Disordered" evidence="4">
    <location>
        <begin position="1786"/>
        <end position="1810"/>
    </location>
</feature>
<feature type="compositionally biased region" description="Acidic residues" evidence="4">
    <location>
        <begin position="862"/>
        <end position="871"/>
    </location>
</feature>
<name>A0A7M5XIC0_9CNID</name>
<evidence type="ECO:0000256" key="2">
    <source>
        <dbReference type="ARBA" id="ARBA00023157"/>
    </source>
</evidence>
<feature type="compositionally biased region" description="Basic and acidic residues" evidence="4">
    <location>
        <begin position="313"/>
        <end position="323"/>
    </location>
</feature>
<dbReference type="OrthoDB" id="10692372at2759"/>
<sequence length="1854" mass="206109">MKEERLLYVFCLVLFYSCQVFCDVFYGKLILKSPSNEKRHSIVEKTPAVFATRRTTFLKKNGDVFKIHLPGINQKESSVSFESMRFPDYFLTNDRKEDKFKIVQRNSTANANFEESASFIVERRAGIEGSGMLRLASDPEKYMCIRRGTFHNNALQALKKENTEDFKYRCSFFIQKLREDGLEQAIKKSVKEGGRKKESVPQTPSKTGVSIDGLLAEFNKKLEYHQHNLELEAASNAEKTAALAKKKGVINKRPGDEKLTKHVVVSEAPSKKASVHKPEKVSSKNIKISKNASEVSTKKKKIVSKVSTTSAKKSSEIGKDKTSNVRSKTVAHKTTSPLTVDKHHQQPSAKASISGSKASKPTIPQVQQYYQGYPQQQPMYNMFMGYQQVNPYYNPNYYQGGLVPNAAFIPQTKKMTSQKGSTRNKVPSLSPLQKQPIQKAITVQNHNQPKALTVQNQNHNDQSLQNAAAGINQISGKLILANNQNQVNKPKQPSTVKVAETRLIGPKYPINLHDFPSTHNHREPSLNLDGLVHSVKLPATRSHVSPLVNVLNKTGTNHNLTVNILPDRHPSNNSGENTGNVFYDIKDSNQRIETDAYSSNNDTLSVTKINDEDADLSQRENATMAALNSTVSSMGNETEQGIINSTSLTTSQQGLSISTKNKTNIGLSDDKQTLSQNTTNLLNNTKPEDTSASTSLSFNKTANATNYENNSTISNAEKLDEIANKTESKLNSTSPLKNSTNQKEKETASIIEKANSTIAANQTIDLSPNLNSTSPLANTTNLLTNSTNLNNSPTNITASTGNLNQTIPNQNATSINSKNTNATNMVPSALNTTSPTKKGFIARNNTIDEDSQQGSKKNSTDIEAELADDGSSDASPGLKNATITDEAKSDSTTPEIKNVTLAEDSGKLANKNSTVGDKKTTNVSDKKNATLPNIPSSEKKVSNETTDTKHVENALLKKNETSNTDLKNSTSSIKSESLKSMDTKNKTMASKLQETSAQSHIESIQLKSNKTEVTPETKTKAETINTNKNAESTSKLPHGAQQSFTPNNEMKQIQQHQLNAHILNPEIKELDGPPTYHDILPDQEGYVTNTKKAHQKPINTSITYSAANENPDNLDEVSASALANAPAALAQSPEDQNAELMQSVRGAVNKINEQDVQTVNQQVKDLENEDKSAPTIANALGMGNPQMQSMLLNGYGINRTLANDTGIEDGEEDKGGYGFARSEMTLEQPLNLTSNYMTDGGEEQMGDARSKMPSYHPQKGFLATTGSNRAKVEEEGEAALEKLVPIMEKAYEKVKENGKEFHEKQQDLSENDKDRYNELNHVYSGSEHQHYLNDDSMHPPTTQNSKQQDDSHHEYHGVINDDAMNPPQHTKPHGYFNEAPTEYPTGTANYAKHIATDHVIDDEHHPIIGSPVQHPTTLYESDHYIPGKDTNNLNDDLDGHLHLGDETNVQHHTHHVVTVKSEAEKQKMVHGLVDLDKDKCVSLQIINDIGRRYRLVSSINKHGYTPRGQLFTLKTVFKDPSAHKLVLFKAIDELEPGKEILIDGKDKFVAFPTSCNGEPKTVHVTRMGQRPSVVGCGSSAGKDCVMKKSVILSKLRAAHAFKKFRQQQVINFVNTKRSKIEQPKKGCSQYAYNAHNPTTKSCCVFPFMFGGKPHSQCIKSGARAWCGTTDSVDRDKRWGLCIPSPKAKIQNRPAQQNFQRQQQQLQPQQSAAQQKQHFAPQKNAQQSTHHFYNQQQQQQQQPQQQQDIKQFVGSIQQQYQQKQLQQLIQQTRSQNQQEQQIKQFTAPQQTYQQKQPQQFFHPTQPQEQQNIKQFATVPQQTEQQFYQHPEIQAAQQFVQNRQQQPPNYAAMADD</sequence>
<protein>
    <recommendedName>
        <fullName evidence="5">Fibronectin type-II domain-containing protein</fullName>
    </recommendedName>
</protein>
<feature type="region of interest" description="Disordered" evidence="4">
    <location>
        <begin position="726"/>
        <end position="748"/>
    </location>
</feature>
<dbReference type="Proteomes" id="UP000594262">
    <property type="component" value="Unplaced"/>
</dbReference>
<evidence type="ECO:0000256" key="4">
    <source>
        <dbReference type="SAM" id="MobiDB-lite"/>
    </source>
</evidence>
<dbReference type="InterPro" id="IPR036195">
    <property type="entry name" value="AbfB_ABD_sf"/>
</dbReference>
<dbReference type="CDD" id="cd00062">
    <property type="entry name" value="FN2"/>
    <property type="match status" value="1"/>
</dbReference>
<feature type="region of interest" description="Disordered" evidence="4">
    <location>
        <begin position="908"/>
        <end position="1020"/>
    </location>
</feature>
<feature type="compositionally biased region" description="Basic and acidic residues" evidence="4">
    <location>
        <begin position="976"/>
        <end position="985"/>
    </location>
</feature>
<dbReference type="GO" id="GO:0046556">
    <property type="term" value="F:alpha-L-arabinofuranosidase activity"/>
    <property type="evidence" value="ECO:0007669"/>
    <property type="project" value="InterPro"/>
</dbReference>
<dbReference type="SMART" id="SM00059">
    <property type="entry name" value="FN2"/>
    <property type="match status" value="1"/>
</dbReference>
<feature type="compositionally biased region" description="Polar residues" evidence="4">
    <location>
        <begin position="986"/>
        <end position="1008"/>
    </location>
</feature>
<dbReference type="InterPro" id="IPR036943">
    <property type="entry name" value="FN_type2_sf"/>
</dbReference>
<proteinExistence type="predicted"/>
<dbReference type="RefSeq" id="XP_066936756.1">
    <property type="nucleotide sequence ID" value="XM_067080655.1"/>
</dbReference>
<dbReference type="EnsemblMetazoa" id="CLYHEMT023715.1">
    <property type="protein sequence ID" value="CLYHEMP023715.1"/>
    <property type="gene ID" value="CLYHEMG023715"/>
</dbReference>
<evidence type="ECO:0000313" key="7">
    <source>
        <dbReference type="Proteomes" id="UP000594262"/>
    </source>
</evidence>
<feature type="compositionally biased region" description="Basic and acidic residues" evidence="4">
    <location>
        <begin position="916"/>
        <end position="928"/>
    </location>
</feature>
<dbReference type="InterPro" id="IPR000562">
    <property type="entry name" value="FN_type2_dom"/>
</dbReference>
<feature type="region of interest" description="Disordered" evidence="4">
    <location>
        <begin position="1700"/>
        <end position="1746"/>
    </location>
</feature>
<feature type="compositionally biased region" description="Low complexity" evidence="4">
    <location>
        <begin position="1700"/>
        <end position="1716"/>
    </location>
</feature>
<dbReference type="PROSITE" id="PS51092">
    <property type="entry name" value="FN2_2"/>
    <property type="match status" value="1"/>
</dbReference>
<dbReference type="GeneID" id="136824664"/>
<feature type="compositionally biased region" description="Basic and acidic residues" evidence="4">
    <location>
        <begin position="937"/>
        <end position="960"/>
    </location>
</feature>
<evidence type="ECO:0000313" key="6">
    <source>
        <dbReference type="EnsemblMetazoa" id="CLYHEMP023715.1"/>
    </source>
</evidence>
<reference evidence="6" key="1">
    <citation type="submission" date="2021-01" db="UniProtKB">
        <authorList>
            <consortium name="EnsemblMetazoa"/>
        </authorList>
    </citation>
    <scope>IDENTIFICATION</scope>
</reference>
<feature type="compositionally biased region" description="Polar residues" evidence="4">
    <location>
        <begin position="324"/>
        <end position="338"/>
    </location>
</feature>
<organism evidence="6 7">
    <name type="scientific">Clytia hemisphaerica</name>
    <dbReference type="NCBI Taxonomy" id="252671"/>
    <lineage>
        <taxon>Eukaryota</taxon>
        <taxon>Metazoa</taxon>
        <taxon>Cnidaria</taxon>
        <taxon>Hydrozoa</taxon>
        <taxon>Hydroidolina</taxon>
        <taxon>Leptothecata</taxon>
        <taxon>Obeliida</taxon>
        <taxon>Clytiidae</taxon>
        <taxon>Clytia</taxon>
    </lineage>
</organism>
<feature type="compositionally biased region" description="Low complexity" evidence="4">
    <location>
        <begin position="348"/>
        <end position="362"/>
    </location>
</feature>
<keyword evidence="1" id="KW-0677">Repeat</keyword>
<feature type="compositionally biased region" description="Basic and acidic residues" evidence="4">
    <location>
        <begin position="1347"/>
        <end position="1356"/>
    </location>
</feature>
<feature type="region of interest" description="Disordered" evidence="4">
    <location>
        <begin position="777"/>
        <end position="896"/>
    </location>
</feature>
<keyword evidence="2" id="KW-1015">Disulfide bond</keyword>
<evidence type="ECO:0000259" key="5">
    <source>
        <dbReference type="PROSITE" id="PS51092"/>
    </source>
</evidence>
<feature type="compositionally biased region" description="Basic and acidic residues" evidence="4">
    <location>
        <begin position="1009"/>
        <end position="1020"/>
    </location>
</feature>
<dbReference type="Pfam" id="PF00040">
    <property type="entry name" value="fn2"/>
    <property type="match status" value="1"/>
</dbReference>
<evidence type="ECO:0000256" key="3">
    <source>
        <dbReference type="PROSITE-ProRule" id="PRU00479"/>
    </source>
</evidence>
<feature type="compositionally biased region" description="Polar residues" evidence="4">
    <location>
        <begin position="729"/>
        <end position="741"/>
    </location>
</feature>
<feature type="region of interest" description="Disordered" evidence="4">
    <location>
        <begin position="1329"/>
        <end position="1377"/>
    </location>
</feature>
<feature type="region of interest" description="Disordered" evidence="4">
    <location>
        <begin position="306"/>
        <end position="362"/>
    </location>
</feature>
<feature type="compositionally biased region" description="Low complexity" evidence="4">
    <location>
        <begin position="777"/>
        <end position="795"/>
    </location>
</feature>
<dbReference type="PROSITE" id="PS51257">
    <property type="entry name" value="PROKAR_LIPOPROTEIN"/>
    <property type="match status" value="1"/>
</dbReference>
<dbReference type="SUPFAM" id="SSF110221">
    <property type="entry name" value="AbfB domain"/>
    <property type="match status" value="1"/>
</dbReference>
<feature type="compositionally biased region" description="Polar residues" evidence="4">
    <location>
        <begin position="796"/>
        <end position="836"/>
    </location>
</feature>
<evidence type="ECO:0000256" key="1">
    <source>
        <dbReference type="ARBA" id="ARBA00022737"/>
    </source>
</evidence>
<comment type="caution">
    <text evidence="3">Lacks conserved residue(s) required for the propagation of feature annotation.</text>
</comment>
<dbReference type="GO" id="GO:0046373">
    <property type="term" value="P:L-arabinose metabolic process"/>
    <property type="evidence" value="ECO:0007669"/>
    <property type="project" value="InterPro"/>
</dbReference>
<feature type="compositionally biased region" description="Low complexity" evidence="4">
    <location>
        <begin position="1734"/>
        <end position="1746"/>
    </location>
</feature>
<dbReference type="Gene3D" id="2.10.10.10">
    <property type="entry name" value="Fibronectin, type II, collagen-binding"/>
    <property type="match status" value="1"/>
</dbReference>
<keyword evidence="7" id="KW-1185">Reference proteome</keyword>